<dbReference type="EMBL" id="JAGKHQ010000011">
    <property type="protein sequence ID" value="KAG7505096.1"/>
    <property type="molecule type" value="Genomic_DNA"/>
</dbReference>
<reference evidence="2 3" key="1">
    <citation type="journal article" date="2021" name="Sci. Rep.">
        <title>Chromosome anchoring in Senegalese sole (Solea senegalensis) reveals sex-associated markers and genome rearrangements in flatfish.</title>
        <authorList>
            <person name="Guerrero-Cozar I."/>
            <person name="Gomez-Garrido J."/>
            <person name="Berbel C."/>
            <person name="Martinez-Blanch J.F."/>
            <person name="Alioto T."/>
            <person name="Claros M.G."/>
            <person name="Gagnaire P.A."/>
            <person name="Manchado M."/>
        </authorList>
    </citation>
    <scope>NUCLEOTIDE SEQUENCE [LARGE SCALE GENOMIC DNA]</scope>
    <source>
        <strain evidence="2">Sse05_10M</strain>
    </source>
</reference>
<organism evidence="2 3">
    <name type="scientific">Solea senegalensis</name>
    <name type="common">Senegalese sole</name>
    <dbReference type="NCBI Taxonomy" id="28829"/>
    <lineage>
        <taxon>Eukaryota</taxon>
        <taxon>Metazoa</taxon>
        <taxon>Chordata</taxon>
        <taxon>Craniata</taxon>
        <taxon>Vertebrata</taxon>
        <taxon>Euteleostomi</taxon>
        <taxon>Actinopterygii</taxon>
        <taxon>Neopterygii</taxon>
        <taxon>Teleostei</taxon>
        <taxon>Neoteleostei</taxon>
        <taxon>Acanthomorphata</taxon>
        <taxon>Carangaria</taxon>
        <taxon>Pleuronectiformes</taxon>
        <taxon>Pleuronectoidei</taxon>
        <taxon>Soleidae</taxon>
        <taxon>Solea</taxon>
    </lineage>
</organism>
<feature type="region of interest" description="Disordered" evidence="1">
    <location>
        <begin position="66"/>
        <end position="97"/>
    </location>
</feature>
<feature type="compositionally biased region" description="Polar residues" evidence="1">
    <location>
        <begin position="69"/>
        <end position="79"/>
    </location>
</feature>
<protein>
    <recommendedName>
        <fullName evidence="4">Secreted protein</fullName>
    </recommendedName>
</protein>
<dbReference type="Proteomes" id="UP000693946">
    <property type="component" value="Linkage Group LG19"/>
</dbReference>
<dbReference type="AlphaFoldDB" id="A0AAV6RMK4"/>
<proteinExistence type="predicted"/>
<evidence type="ECO:0008006" key="4">
    <source>
        <dbReference type="Google" id="ProtNLM"/>
    </source>
</evidence>
<evidence type="ECO:0000313" key="3">
    <source>
        <dbReference type="Proteomes" id="UP000693946"/>
    </source>
</evidence>
<gene>
    <name evidence="2" type="ORF">JOB18_023655</name>
</gene>
<keyword evidence="3" id="KW-1185">Reference proteome</keyword>
<evidence type="ECO:0000313" key="2">
    <source>
        <dbReference type="EMBL" id="KAG7505096.1"/>
    </source>
</evidence>
<accession>A0AAV6RMK4</accession>
<name>A0AAV6RMK4_SOLSE</name>
<evidence type="ECO:0000256" key="1">
    <source>
        <dbReference type="SAM" id="MobiDB-lite"/>
    </source>
</evidence>
<comment type="caution">
    <text evidence="2">The sequence shown here is derived from an EMBL/GenBank/DDBJ whole genome shotgun (WGS) entry which is preliminary data.</text>
</comment>
<sequence length="97" mass="10941">MIHSPPPILFYHILSFIYMASTLNVTMRLADVRQTSNAKHLFRGTEVKLLLWSTITSELLLYPADPSRISPNTALSLPQSEAMRGREESQAAPSCYF</sequence>